<dbReference type="InterPro" id="IPR050111">
    <property type="entry name" value="C-type_lectin/snaclec_domain"/>
</dbReference>
<sequence length="161" mass="18214">MGGRVGTQGVFVYLVYWFPLLYFSEALPCLNGWVSYQEKCYFFSEHTDSWFGASAFCQAFNSKLAEPKTQEEVDFLSQQTVLQGNNSAYNIGVTDLFLEGDWVYAHSRTPVEVALPWTNGGPDNYKEEDCVEIAAFPPYSGQYADKSCPLPSKFICEYSRV</sequence>
<feature type="domain" description="C-type lectin" evidence="1">
    <location>
        <begin position="36"/>
        <end position="157"/>
    </location>
</feature>
<dbReference type="Pfam" id="PF00059">
    <property type="entry name" value="Lectin_C"/>
    <property type="match status" value="1"/>
</dbReference>
<dbReference type="SMART" id="SM00034">
    <property type="entry name" value="CLECT"/>
    <property type="match status" value="1"/>
</dbReference>
<dbReference type="SUPFAM" id="SSF56436">
    <property type="entry name" value="C-type lectin-like"/>
    <property type="match status" value="1"/>
</dbReference>
<dbReference type="InterPro" id="IPR016187">
    <property type="entry name" value="CTDL_fold"/>
</dbReference>
<dbReference type="AlphaFoldDB" id="A0A8W8LKR9"/>
<name>A0A8W8LKR9_MAGGI</name>
<protein>
    <recommendedName>
        <fullName evidence="1">C-type lectin domain-containing protein</fullName>
    </recommendedName>
</protein>
<dbReference type="Proteomes" id="UP000005408">
    <property type="component" value="Unassembled WGS sequence"/>
</dbReference>
<organism evidence="2 3">
    <name type="scientific">Magallana gigas</name>
    <name type="common">Pacific oyster</name>
    <name type="synonym">Crassostrea gigas</name>
    <dbReference type="NCBI Taxonomy" id="29159"/>
    <lineage>
        <taxon>Eukaryota</taxon>
        <taxon>Metazoa</taxon>
        <taxon>Spiralia</taxon>
        <taxon>Lophotrochozoa</taxon>
        <taxon>Mollusca</taxon>
        <taxon>Bivalvia</taxon>
        <taxon>Autobranchia</taxon>
        <taxon>Pteriomorphia</taxon>
        <taxon>Ostreida</taxon>
        <taxon>Ostreoidea</taxon>
        <taxon>Ostreidae</taxon>
        <taxon>Magallana</taxon>
    </lineage>
</organism>
<dbReference type="EnsemblMetazoa" id="G28480.7">
    <property type="protein sequence ID" value="G28480.7:cds"/>
    <property type="gene ID" value="G28480"/>
</dbReference>
<dbReference type="InterPro" id="IPR001304">
    <property type="entry name" value="C-type_lectin-like"/>
</dbReference>
<keyword evidence="3" id="KW-1185">Reference proteome</keyword>
<dbReference type="InterPro" id="IPR016186">
    <property type="entry name" value="C-type_lectin-like/link_sf"/>
</dbReference>
<accession>A0A8W8LKR9</accession>
<dbReference type="PANTHER" id="PTHR22803">
    <property type="entry name" value="MANNOSE, PHOSPHOLIPASE, LECTIN RECEPTOR RELATED"/>
    <property type="match status" value="1"/>
</dbReference>
<dbReference type="PROSITE" id="PS50041">
    <property type="entry name" value="C_TYPE_LECTIN_2"/>
    <property type="match status" value="1"/>
</dbReference>
<evidence type="ECO:0000259" key="1">
    <source>
        <dbReference type="PROSITE" id="PS50041"/>
    </source>
</evidence>
<evidence type="ECO:0000313" key="3">
    <source>
        <dbReference type="Proteomes" id="UP000005408"/>
    </source>
</evidence>
<proteinExistence type="predicted"/>
<reference evidence="2" key="1">
    <citation type="submission" date="2022-08" db="UniProtKB">
        <authorList>
            <consortium name="EnsemblMetazoa"/>
        </authorList>
    </citation>
    <scope>IDENTIFICATION</scope>
    <source>
        <strain evidence="2">05x7-T-G4-1.051#20</strain>
    </source>
</reference>
<dbReference type="Gene3D" id="3.10.100.10">
    <property type="entry name" value="Mannose-Binding Protein A, subunit A"/>
    <property type="match status" value="1"/>
</dbReference>
<evidence type="ECO:0000313" key="2">
    <source>
        <dbReference type="EnsemblMetazoa" id="G28480.7:cds"/>
    </source>
</evidence>